<evidence type="ECO:0000313" key="2">
    <source>
        <dbReference type="EMBL" id="MFD1042708.1"/>
    </source>
</evidence>
<comment type="similarity">
    <text evidence="1">Belongs to the class-IV pyridoxal-phosphate-dependent aminotransferase family.</text>
</comment>
<reference evidence="3" key="1">
    <citation type="journal article" date="2019" name="Int. J. Syst. Evol. Microbiol.">
        <title>The Global Catalogue of Microorganisms (GCM) 10K type strain sequencing project: providing services to taxonomists for standard genome sequencing and annotation.</title>
        <authorList>
            <consortium name="The Broad Institute Genomics Platform"/>
            <consortium name="The Broad Institute Genome Sequencing Center for Infectious Disease"/>
            <person name="Wu L."/>
            <person name="Ma J."/>
        </authorList>
    </citation>
    <scope>NUCLEOTIDE SEQUENCE [LARGE SCALE GENOMIC DNA]</scope>
    <source>
        <strain evidence="3">CCUG 55854</strain>
    </source>
</reference>
<dbReference type="PANTHER" id="PTHR42743:SF11">
    <property type="entry name" value="AMINODEOXYCHORISMATE LYASE"/>
    <property type="match status" value="1"/>
</dbReference>
<dbReference type="Proteomes" id="UP001597033">
    <property type="component" value="Unassembled WGS sequence"/>
</dbReference>
<dbReference type="EMBL" id="JBHTKN010000006">
    <property type="protein sequence ID" value="MFD1042708.1"/>
    <property type="molecule type" value="Genomic_DNA"/>
</dbReference>
<evidence type="ECO:0000313" key="3">
    <source>
        <dbReference type="Proteomes" id="UP001597033"/>
    </source>
</evidence>
<organism evidence="2 3">
    <name type="scientific">Pseudoxanthomonas kaohsiungensis</name>
    <dbReference type="NCBI Taxonomy" id="283923"/>
    <lineage>
        <taxon>Bacteria</taxon>
        <taxon>Pseudomonadati</taxon>
        <taxon>Pseudomonadota</taxon>
        <taxon>Gammaproteobacteria</taxon>
        <taxon>Lysobacterales</taxon>
        <taxon>Lysobacteraceae</taxon>
        <taxon>Pseudoxanthomonas</taxon>
    </lineage>
</organism>
<name>A0ABW3LWW5_9GAMM</name>
<dbReference type="RefSeq" id="WP_162377824.1">
    <property type="nucleotide sequence ID" value="NZ_JBHTKN010000006.1"/>
</dbReference>
<dbReference type="Pfam" id="PF19798">
    <property type="entry name" value="Sulfotransfer_5"/>
    <property type="match status" value="1"/>
</dbReference>
<dbReference type="PANTHER" id="PTHR42743">
    <property type="entry name" value="AMINO-ACID AMINOTRANSFERASE"/>
    <property type="match status" value="1"/>
</dbReference>
<comment type="caution">
    <text evidence="2">The sequence shown here is derived from an EMBL/GenBank/DDBJ whole genome shotgun (WGS) entry which is preliminary data.</text>
</comment>
<dbReference type="InterPro" id="IPR027417">
    <property type="entry name" value="P-loop_NTPase"/>
</dbReference>
<dbReference type="InterPro" id="IPR050571">
    <property type="entry name" value="Class-IV_PLP-Dep_Aminotrnsfr"/>
</dbReference>
<evidence type="ECO:0000256" key="1">
    <source>
        <dbReference type="ARBA" id="ARBA00009320"/>
    </source>
</evidence>
<accession>A0ABW3LWW5</accession>
<keyword evidence="3" id="KW-1185">Reference proteome</keyword>
<dbReference type="SUPFAM" id="SSF52540">
    <property type="entry name" value="P-loop containing nucleoside triphosphate hydrolases"/>
    <property type="match status" value="1"/>
</dbReference>
<sequence length="247" mass="27520">MNTTAAPLRVAMWSGPRNISTAMMRAWENRGDCAVSDEPLYAHYLAHTGLDHPARDEVIADGETDWRKVVDALLGPAPGGAPVWYQKHMTHHLLPHMGRDWIAGLRNVLLIRDPRQVVASYVKSRAEVTAQDIGLPQQVALYEELSARGQPPPVIDAGDFLRAPESHLRALCDWLGIGFTPRMLAWPAGPRDSDGIWAPHWYAQVWQSTGFQPPNDATWLTLDGTAGQVAHQCREDYEALRAVRLRV</sequence>
<dbReference type="Gene3D" id="3.40.50.300">
    <property type="entry name" value="P-loop containing nucleotide triphosphate hydrolases"/>
    <property type="match status" value="1"/>
</dbReference>
<proteinExistence type="inferred from homology"/>
<gene>
    <name evidence="2" type="ORF">ACFQ2N_10155</name>
</gene>
<protein>
    <submittedName>
        <fullName evidence="2">Sulfotransferase</fullName>
    </submittedName>
</protein>